<dbReference type="AlphaFoldDB" id="G0S4K8"/>
<proteinExistence type="predicted"/>
<organism evidence="4">
    <name type="scientific">Chaetomium thermophilum (strain DSM 1495 / CBS 144.50 / IMI 039719)</name>
    <name type="common">Thermochaetoides thermophila</name>
    <dbReference type="NCBI Taxonomy" id="759272"/>
    <lineage>
        <taxon>Eukaryota</taxon>
        <taxon>Fungi</taxon>
        <taxon>Dikarya</taxon>
        <taxon>Ascomycota</taxon>
        <taxon>Pezizomycotina</taxon>
        <taxon>Sordariomycetes</taxon>
        <taxon>Sordariomycetidae</taxon>
        <taxon>Sordariales</taxon>
        <taxon>Chaetomiaceae</taxon>
        <taxon>Thermochaetoides</taxon>
    </lineage>
</organism>
<accession>G0S4K8</accession>
<dbReference type="Proteomes" id="UP000008066">
    <property type="component" value="Unassembled WGS sequence"/>
</dbReference>
<evidence type="ECO:0000259" key="2">
    <source>
        <dbReference type="Pfam" id="PF22485"/>
    </source>
</evidence>
<dbReference type="PANTHER" id="PTHR39461:SF1">
    <property type="entry name" value="LEA DOMAIN PROTEIN (AFU_ORTHOLOGUE AFUA_8G04920)"/>
    <property type="match status" value="1"/>
</dbReference>
<dbReference type="EMBL" id="GL988041">
    <property type="protein sequence ID" value="EGS21283.1"/>
    <property type="molecule type" value="Genomic_DNA"/>
</dbReference>
<evidence type="ECO:0000313" key="4">
    <source>
        <dbReference type="Proteomes" id="UP000008066"/>
    </source>
</evidence>
<feature type="compositionally biased region" description="Basic and acidic residues" evidence="1">
    <location>
        <begin position="425"/>
        <end position="438"/>
    </location>
</feature>
<keyword evidence="4" id="KW-1185">Reference proteome</keyword>
<feature type="region of interest" description="Disordered" evidence="1">
    <location>
        <begin position="387"/>
        <end position="438"/>
    </location>
</feature>
<dbReference type="HOGENOM" id="CLU_002822_1_0_1"/>
<dbReference type="Pfam" id="PF12396">
    <property type="entry name" value="DUF3659"/>
    <property type="match status" value="5"/>
</dbReference>
<dbReference type="Pfam" id="PF22485">
    <property type="entry name" value="DUF6987"/>
    <property type="match status" value="1"/>
</dbReference>
<dbReference type="InterPro" id="IPR054256">
    <property type="entry name" value="DUF6987"/>
</dbReference>
<feature type="compositionally biased region" description="Basic and acidic residues" evidence="1">
    <location>
        <begin position="387"/>
        <end position="407"/>
    </location>
</feature>
<dbReference type="GeneID" id="18257174"/>
<sequence length="1012" mass="108761">MSDIVPETATPGAWPYKGESKEGSAEHSAATPRSSLAASHDVGLCPGEPESGVDMEQGEGEYSHRDIHAERQKLGEAQGEPEMIKVKAGGSVPDVDQETVKMENIQPKPMEEGKGKGKEAVKEQAAADTGNKKSALTGMAKWGFAKAAQNSQVQGAFLKAAKDMFSSTPQLAGKTDHPVELPSQAEREKVTPQRGPSVEEVKDMFSSAPELAGKPDRPVILPIQEETVKKTPASPPSKLEAKDTFSATAELAGETDRPVVPTSELEEQKQAPEISAEEGAAEPLEKPTDVQGESENVIIEPEEKVVQEKEGISEETDETALHAGEHALEEPVSATDKALAKGQNASQSFAYDAEHEGHSAEGEIPAHENHGVEEPIHDQEREREELQVLEPVAEKDSRREGIPEGEKLAPNIHETAQEKSTTCIEKQKADKPLTGEELQEEKATDCSILKNGTVNKGGNVIDEDGKPVGRVTEGVLQQLIGRKVDENGNIWSSSGTILGKAEPIPEDEREILLKEPAPFENFPDAKVSKNGMVISNDEVVGKVVKGDLAIVRGKAVDPDGDILDRSGNVIGHAESWEPEPETEVDKSIMAGKRVNKAGNIVDGSGTIFGRVVEGDVRKMIGRMCDKNGNVLGESGDILGKADLVPEGEREGMKEGPFAELQGSMVVKDGTVITPAGDIVGRLVKGDPKLLFGRQIDEDGDVLDKNGNVIGFAERWEPEKVEKKRSRMYGRRVNREGNVVDEDGNVIGKLTSGDVRICGGKEIDEDGDVVDSKGNIVGHCSLIEDILPEESAEEKEQRKQVEQDKRLATQMAVCIEQCLDSIRPICKLITEKIDRAERMPEDERDEEQLVSDVRPLIEEGGRILSEARGIIKGLDPDGRIAAKAKHRAASREATPEEYHLADVLKDLTGDVTQCIDNAKRKLEDMPYAKKELNPLWGLLNEPLFQILAAVGLLLAGVLNLVGRLLGGLGLGGILDGLLGTLGIGRVLESLGLGSLGKSAKKKGRGLLGGVLGG</sequence>
<dbReference type="KEGG" id="cthr:CTHT_0031360"/>
<feature type="compositionally biased region" description="Basic and acidic residues" evidence="1">
    <location>
        <begin position="319"/>
        <end position="329"/>
    </location>
</feature>
<feature type="compositionally biased region" description="Basic and acidic residues" evidence="1">
    <location>
        <begin position="301"/>
        <end position="312"/>
    </location>
</feature>
<feature type="domain" description="DUF6987" evidence="2">
    <location>
        <begin position="795"/>
        <end position="993"/>
    </location>
</feature>
<evidence type="ECO:0000313" key="3">
    <source>
        <dbReference type="EMBL" id="EGS21283.1"/>
    </source>
</evidence>
<feature type="compositionally biased region" description="Basic and acidic residues" evidence="1">
    <location>
        <begin position="174"/>
        <end position="203"/>
    </location>
</feature>
<evidence type="ECO:0000256" key="1">
    <source>
        <dbReference type="SAM" id="MobiDB-lite"/>
    </source>
</evidence>
<dbReference type="InterPro" id="IPR022124">
    <property type="entry name" value="DUF3659"/>
</dbReference>
<feature type="compositionally biased region" description="Basic and acidic residues" evidence="1">
    <location>
        <begin position="109"/>
        <end position="122"/>
    </location>
</feature>
<dbReference type="eggNOG" id="ENOG502S06V">
    <property type="taxonomic scope" value="Eukaryota"/>
</dbReference>
<dbReference type="PANTHER" id="PTHR39461">
    <property type="entry name" value="LEA DOMAIN PROTEIN (AFU_ORTHOLOGUE AFUA_8G04920)"/>
    <property type="match status" value="1"/>
</dbReference>
<feature type="region of interest" description="Disordered" evidence="1">
    <location>
        <begin position="168"/>
        <end position="344"/>
    </location>
</feature>
<feature type="region of interest" description="Disordered" evidence="1">
    <location>
        <begin position="1"/>
        <end position="69"/>
    </location>
</feature>
<name>G0S4K8_CHATD</name>
<reference evidence="3 4" key="1">
    <citation type="journal article" date="2011" name="Cell">
        <title>Insight into structure and assembly of the nuclear pore complex by utilizing the genome of a eukaryotic thermophile.</title>
        <authorList>
            <person name="Amlacher S."/>
            <person name="Sarges P."/>
            <person name="Flemming D."/>
            <person name="van Noort V."/>
            <person name="Kunze R."/>
            <person name="Devos D.P."/>
            <person name="Arumugam M."/>
            <person name="Bork P."/>
            <person name="Hurt E."/>
        </authorList>
    </citation>
    <scope>NUCLEOTIDE SEQUENCE [LARGE SCALE GENOMIC DNA]</scope>
    <source>
        <strain evidence="4">DSM 1495 / CBS 144.50 / IMI 039719</strain>
    </source>
</reference>
<dbReference type="OrthoDB" id="3937590at2759"/>
<feature type="compositionally biased region" description="Basic and acidic residues" evidence="1">
    <location>
        <begin position="352"/>
        <end position="370"/>
    </location>
</feature>
<feature type="region of interest" description="Disordered" evidence="1">
    <location>
        <begin position="351"/>
        <end position="370"/>
    </location>
</feature>
<gene>
    <name evidence="3" type="ORF">CTHT_0031360</name>
</gene>
<feature type="region of interest" description="Disordered" evidence="1">
    <location>
        <begin position="88"/>
        <end position="133"/>
    </location>
</feature>
<protein>
    <recommendedName>
        <fullName evidence="2">DUF6987 domain-containing protein</fullName>
    </recommendedName>
</protein>
<dbReference type="RefSeq" id="XP_006693579.1">
    <property type="nucleotide sequence ID" value="XM_006693516.1"/>
</dbReference>